<evidence type="ECO:0000256" key="4">
    <source>
        <dbReference type="ARBA" id="ARBA00022614"/>
    </source>
</evidence>
<dbReference type="Pfam" id="PF01582">
    <property type="entry name" value="TIR"/>
    <property type="match status" value="1"/>
</dbReference>
<feature type="domain" description="TIR" evidence="17">
    <location>
        <begin position="792"/>
        <end position="937"/>
    </location>
</feature>
<dbReference type="Pfam" id="PF23598">
    <property type="entry name" value="LRR_14"/>
    <property type="match status" value="1"/>
</dbReference>
<evidence type="ECO:0000256" key="12">
    <source>
        <dbReference type="ARBA" id="ARBA00023180"/>
    </source>
</evidence>
<keyword evidence="6 16" id="KW-0732">Signal</keyword>
<keyword evidence="12" id="KW-0325">Glycoprotein</keyword>
<gene>
    <name evidence="18" type="primary">TLR21</name>
</gene>
<comment type="subcellular location">
    <subcellularLocation>
        <location evidence="1">Membrane</location>
        <topology evidence="1">Single-pass type I membrane protein</topology>
    </subcellularLocation>
</comment>
<evidence type="ECO:0000256" key="15">
    <source>
        <dbReference type="SAM" id="Phobius"/>
    </source>
</evidence>
<evidence type="ECO:0000256" key="10">
    <source>
        <dbReference type="ARBA" id="ARBA00023136"/>
    </source>
</evidence>
<keyword evidence="9 15" id="KW-1133">Transmembrane helix</keyword>
<dbReference type="SMART" id="SM00255">
    <property type="entry name" value="TIR"/>
    <property type="match status" value="1"/>
</dbReference>
<sequence>MARYRNQALISVTIIISVFQLSMSYSFMNCIETAGSNNTTFTCTRRLAQTIVNILVDIPDDSATNVSISYCTLVSIDSGSFSKQSQLKVLLLNNNHIKHIHKEAFAKLHYLHTLNLSSNDIVYLDSSIFQGVQNLSTLLLANNRLTNISSELFSSLSKLEILDLRKNQLKDFSAVVNSISNLKVLKKLDISSNRLITLLHSANLPQSLSHVYLGNNELTTLECRNDFLSNVKVLDLSHNRGLSAQAFFGLNLSSLTYLRLQFTNISIITLLNHTNVSPWHVDFSGLGLTEPQMISLCKQLSYYPNKHIKKMILQNNELKDLKILTLSDCPTITDILDLSINQLKTIGCFQFLERQKHLARLRIEHNHFSELLSCNNGKKFLHLKELSYRYNRILKVNSFAFSHTPNLTTLQLNINIIAYLDRKALTGLKDLITLRLDNNLLSDIYNESFEDLQSLRTLNLRNNQISVIFNNTFYSLSQLSILDLGGNKITQLMPLAFVGLDSLNNLYLDRNRLAKIDGQLIGSLHRTLHVLDLHGNVIHYNKEHVHSPFVNLTKLTDLKLDRQMPYGINLLPHAFFRGLTSLKSLYLSNNHISFLSTDTFDDLTNLKFLTLDDSCVGITQLKPGVFKNLRKLEILMVENMGIDSFSKEVFGNLTGLKVLHLNHNAMQTLDVDLLKNLTNLQYLDVRNTPLSCNCPNSELQNWAKTNQRVQLIYLYNLTCPGVNNSNFYNFQTNVCSDFAVYCFASTYVVTLLLTLMPLLYVKLYWKFKYGYYVFRSWFGEQWRRIREEEEKCTYDAFISYNSADLEWVMEELLPNLEGSGFRVCLHHRDFEPGRNIVDNIVAAVYNSRKTVCVVSQNFLRSEWCSLEIQLASYRLFDEMQDVLLLVFLESIHERQLSAYHRMRKVMLKKTYLQWPGLKCTDPAKAKGLFWKQLKRALRSSNCRGQDEEQMEENVQKEQHARAEEREHIKNQPQMVDDPYYLMP</sequence>
<dbReference type="GO" id="GO:0005886">
    <property type="term" value="C:plasma membrane"/>
    <property type="evidence" value="ECO:0007669"/>
    <property type="project" value="TreeGrafter"/>
</dbReference>
<dbReference type="PANTHER" id="PTHR24365">
    <property type="entry name" value="TOLL-LIKE RECEPTOR"/>
    <property type="match status" value="1"/>
</dbReference>
<evidence type="ECO:0000256" key="8">
    <source>
        <dbReference type="ARBA" id="ARBA00022859"/>
    </source>
</evidence>
<comment type="similarity">
    <text evidence="2">Belongs to the Toll-like receptor family.</text>
</comment>
<keyword evidence="13" id="KW-0395">Inflammatory response</keyword>
<dbReference type="GO" id="GO:0038023">
    <property type="term" value="F:signaling receptor activity"/>
    <property type="evidence" value="ECO:0007669"/>
    <property type="project" value="TreeGrafter"/>
</dbReference>
<dbReference type="InterPro" id="IPR032675">
    <property type="entry name" value="LRR_dom_sf"/>
</dbReference>
<dbReference type="SMART" id="SM00369">
    <property type="entry name" value="LRR_TYP"/>
    <property type="match status" value="15"/>
</dbReference>
<dbReference type="PROSITE" id="PS51450">
    <property type="entry name" value="LRR"/>
    <property type="match status" value="5"/>
</dbReference>
<keyword evidence="11 18" id="KW-0675">Receptor</keyword>
<evidence type="ECO:0000256" key="5">
    <source>
        <dbReference type="ARBA" id="ARBA00022692"/>
    </source>
</evidence>
<dbReference type="SUPFAM" id="SSF52058">
    <property type="entry name" value="L domain-like"/>
    <property type="match status" value="2"/>
</dbReference>
<feature type="compositionally biased region" description="Basic and acidic residues" evidence="14">
    <location>
        <begin position="953"/>
        <end position="969"/>
    </location>
</feature>
<organism evidence="18">
    <name type="scientific">Tachysurus vachellii</name>
    <name type="common">Darkbarbel catfish</name>
    <name type="synonym">Pelteobagrus vachellii</name>
    <dbReference type="NCBI Taxonomy" id="175792"/>
    <lineage>
        <taxon>Eukaryota</taxon>
        <taxon>Metazoa</taxon>
        <taxon>Chordata</taxon>
        <taxon>Craniata</taxon>
        <taxon>Vertebrata</taxon>
        <taxon>Euteleostomi</taxon>
        <taxon>Actinopterygii</taxon>
        <taxon>Neopterygii</taxon>
        <taxon>Teleostei</taxon>
        <taxon>Ostariophysi</taxon>
        <taxon>Siluriformes</taxon>
        <taxon>Bagridae</taxon>
        <taxon>Tachysurus</taxon>
    </lineage>
</organism>
<keyword evidence="5 15" id="KW-0812">Transmembrane</keyword>
<dbReference type="InterPro" id="IPR035897">
    <property type="entry name" value="Toll_tir_struct_dom_sf"/>
</dbReference>
<feature type="region of interest" description="Disordered" evidence="14">
    <location>
        <begin position="941"/>
        <end position="977"/>
    </location>
</feature>
<keyword evidence="3" id="KW-0399">Innate immunity</keyword>
<dbReference type="AlphaFoldDB" id="A0AAT9V8C5"/>
<evidence type="ECO:0000256" key="16">
    <source>
        <dbReference type="SAM" id="SignalP"/>
    </source>
</evidence>
<dbReference type="EMBL" id="MZ852783">
    <property type="protein sequence ID" value="WJQ78153.1"/>
    <property type="molecule type" value="mRNA"/>
</dbReference>
<evidence type="ECO:0000256" key="11">
    <source>
        <dbReference type="ARBA" id="ARBA00023170"/>
    </source>
</evidence>
<feature type="signal peptide" evidence="16">
    <location>
        <begin position="1"/>
        <end position="24"/>
    </location>
</feature>
<dbReference type="GO" id="GO:0006954">
    <property type="term" value="P:inflammatory response"/>
    <property type="evidence" value="ECO:0007669"/>
    <property type="project" value="UniProtKB-KW"/>
</dbReference>
<dbReference type="InterPro" id="IPR055414">
    <property type="entry name" value="LRR_R13L4/SHOC2-like"/>
</dbReference>
<keyword evidence="10 15" id="KW-0472">Membrane</keyword>
<dbReference type="GO" id="GO:0045087">
    <property type="term" value="P:innate immune response"/>
    <property type="evidence" value="ECO:0007669"/>
    <property type="project" value="UniProtKB-KW"/>
</dbReference>
<dbReference type="Pfam" id="PF13855">
    <property type="entry name" value="LRR_8"/>
    <property type="match status" value="4"/>
</dbReference>
<dbReference type="Gene3D" id="3.80.10.10">
    <property type="entry name" value="Ribonuclease Inhibitor"/>
    <property type="match status" value="5"/>
</dbReference>
<evidence type="ECO:0000256" key="14">
    <source>
        <dbReference type="SAM" id="MobiDB-lite"/>
    </source>
</evidence>
<name>A0AAT9V8C5_TACVA</name>
<protein>
    <submittedName>
        <fullName evidence="18">Toll-like receptor 21</fullName>
    </submittedName>
</protein>
<dbReference type="SMART" id="SM00365">
    <property type="entry name" value="LRR_SD22"/>
    <property type="match status" value="6"/>
</dbReference>
<evidence type="ECO:0000256" key="13">
    <source>
        <dbReference type="ARBA" id="ARBA00023198"/>
    </source>
</evidence>
<reference evidence="18" key="1">
    <citation type="submission" date="2021-08" db="EMBL/GenBank/DDBJ databases">
        <authorList>
            <person name="Ji J."/>
        </authorList>
    </citation>
    <scope>NUCLEOTIDE SEQUENCE</scope>
</reference>
<accession>A0AAT9V8C5</accession>
<dbReference type="InterPro" id="IPR001611">
    <property type="entry name" value="Leu-rich_rpt"/>
</dbReference>
<feature type="chain" id="PRO_5043490749" evidence="16">
    <location>
        <begin position="25"/>
        <end position="983"/>
    </location>
</feature>
<dbReference type="InterPro" id="IPR003591">
    <property type="entry name" value="Leu-rich_rpt_typical-subtyp"/>
</dbReference>
<keyword evidence="7" id="KW-0677">Repeat</keyword>
<evidence type="ECO:0000259" key="17">
    <source>
        <dbReference type="PROSITE" id="PS50104"/>
    </source>
</evidence>
<keyword evidence="4" id="KW-0433">Leucine-rich repeat</keyword>
<proteinExistence type="evidence at transcript level"/>
<dbReference type="FunFam" id="3.40.50.10140:FF:000001">
    <property type="entry name" value="Toll-like receptor 2"/>
    <property type="match status" value="1"/>
</dbReference>
<dbReference type="FunFam" id="3.80.10.10:FF:001164">
    <property type="entry name" value="GH01279p"/>
    <property type="match status" value="2"/>
</dbReference>
<evidence type="ECO:0000256" key="9">
    <source>
        <dbReference type="ARBA" id="ARBA00022989"/>
    </source>
</evidence>
<dbReference type="PROSITE" id="PS50104">
    <property type="entry name" value="TIR"/>
    <property type="match status" value="1"/>
</dbReference>
<evidence type="ECO:0000256" key="2">
    <source>
        <dbReference type="ARBA" id="ARBA00009634"/>
    </source>
</evidence>
<evidence type="ECO:0000256" key="3">
    <source>
        <dbReference type="ARBA" id="ARBA00022588"/>
    </source>
</evidence>
<dbReference type="SUPFAM" id="SSF52200">
    <property type="entry name" value="Toll/Interleukin receptor TIR domain"/>
    <property type="match status" value="1"/>
</dbReference>
<evidence type="ECO:0000313" key="18">
    <source>
        <dbReference type="EMBL" id="WJQ78153.1"/>
    </source>
</evidence>
<feature type="transmembrane region" description="Helical" evidence="15">
    <location>
        <begin position="738"/>
        <end position="761"/>
    </location>
</feature>
<dbReference type="GO" id="GO:0002224">
    <property type="term" value="P:toll-like receptor signaling pathway"/>
    <property type="evidence" value="ECO:0007669"/>
    <property type="project" value="TreeGrafter"/>
</dbReference>
<dbReference type="PANTHER" id="PTHR24365:SF545">
    <property type="entry name" value="TOLL-LIKE RECEPTOR 12"/>
    <property type="match status" value="1"/>
</dbReference>
<evidence type="ECO:0000256" key="1">
    <source>
        <dbReference type="ARBA" id="ARBA00004479"/>
    </source>
</evidence>
<dbReference type="PRINTS" id="PR01537">
    <property type="entry name" value="INTRLKN1R1F"/>
</dbReference>
<keyword evidence="8" id="KW-0391">Immunity</keyword>
<evidence type="ECO:0000256" key="7">
    <source>
        <dbReference type="ARBA" id="ARBA00022737"/>
    </source>
</evidence>
<dbReference type="InterPro" id="IPR000157">
    <property type="entry name" value="TIR_dom"/>
</dbReference>
<dbReference type="Gene3D" id="3.40.50.10140">
    <property type="entry name" value="Toll/interleukin-1 receptor homology (TIR) domain"/>
    <property type="match status" value="1"/>
</dbReference>
<evidence type="ECO:0000256" key="6">
    <source>
        <dbReference type="ARBA" id="ARBA00022729"/>
    </source>
</evidence>